<protein>
    <recommendedName>
        <fullName evidence="3">F-box domain-containing protein</fullName>
    </recommendedName>
</protein>
<dbReference type="AlphaFoldDB" id="A0A137P461"/>
<dbReference type="SUPFAM" id="SSF52047">
    <property type="entry name" value="RNI-like"/>
    <property type="match status" value="1"/>
</dbReference>
<name>A0A137P461_CONC2</name>
<accession>A0A137P461</accession>
<keyword evidence="2" id="KW-1185">Reference proteome</keyword>
<dbReference type="Proteomes" id="UP000070444">
    <property type="component" value="Unassembled WGS sequence"/>
</dbReference>
<organism evidence="1 2">
    <name type="scientific">Conidiobolus coronatus (strain ATCC 28846 / CBS 209.66 / NRRL 28638)</name>
    <name type="common">Delacroixia coronata</name>
    <dbReference type="NCBI Taxonomy" id="796925"/>
    <lineage>
        <taxon>Eukaryota</taxon>
        <taxon>Fungi</taxon>
        <taxon>Fungi incertae sedis</taxon>
        <taxon>Zoopagomycota</taxon>
        <taxon>Entomophthoromycotina</taxon>
        <taxon>Entomophthoromycetes</taxon>
        <taxon>Entomophthorales</taxon>
        <taxon>Ancylistaceae</taxon>
        <taxon>Conidiobolus</taxon>
    </lineage>
</organism>
<dbReference type="EMBL" id="KQ964523">
    <property type="protein sequence ID" value="KXN69802.1"/>
    <property type="molecule type" value="Genomic_DNA"/>
</dbReference>
<evidence type="ECO:0000313" key="1">
    <source>
        <dbReference type="EMBL" id="KXN69802.1"/>
    </source>
</evidence>
<gene>
    <name evidence="1" type="ORF">CONCODRAFT_7748</name>
</gene>
<dbReference type="InterPro" id="IPR032675">
    <property type="entry name" value="LRR_dom_sf"/>
</dbReference>
<sequence>MDIKQSNNSQTVNWEHLPEKNVLLQYLTRNDIIELSMCCKRYRKQFENQIFNVLSLTSWLHTNKDIRDKLKHSEVYDKLILILKQNMGDKLKLVNKFIFKDVFCFGVAAEVFYLLHNVNSIEFSSPYCGCCGHTSLSFINGRQNLEYITFQIYYESFNRFDKEGVIFSKSLKSLKINEEYSHYDDIPYFNSIDSSYTNLITLYIPTNEMLTNLTSTMPNLKNVGILYNREIDESLVLKFIKKNPQLKKLEFYHWPSDKLIQEVLSLKFLSYLSIYTTAYCPLDNNIYPVNFSIKKLVLGEEVYGSKVIKLINACKMLVNLDLIYWCSEKLEEIEWNKLDQSIKAIYLCYYSVCSEKNCIQVLDTLKFFDKAIITVLDEEDQDIKEFKEFNFTNLKNYKLSSMNDNSNSVTIIKTIK</sequence>
<proteinExistence type="predicted"/>
<evidence type="ECO:0000313" key="2">
    <source>
        <dbReference type="Proteomes" id="UP000070444"/>
    </source>
</evidence>
<dbReference type="Gene3D" id="3.80.10.10">
    <property type="entry name" value="Ribonuclease Inhibitor"/>
    <property type="match status" value="1"/>
</dbReference>
<reference evidence="1 2" key="1">
    <citation type="journal article" date="2015" name="Genome Biol. Evol.">
        <title>Phylogenomic analyses indicate that early fungi evolved digesting cell walls of algal ancestors of land plants.</title>
        <authorList>
            <person name="Chang Y."/>
            <person name="Wang S."/>
            <person name="Sekimoto S."/>
            <person name="Aerts A.L."/>
            <person name="Choi C."/>
            <person name="Clum A."/>
            <person name="LaButti K.M."/>
            <person name="Lindquist E.A."/>
            <person name="Yee Ngan C."/>
            <person name="Ohm R.A."/>
            <person name="Salamov A.A."/>
            <person name="Grigoriev I.V."/>
            <person name="Spatafora J.W."/>
            <person name="Berbee M.L."/>
        </authorList>
    </citation>
    <scope>NUCLEOTIDE SEQUENCE [LARGE SCALE GENOMIC DNA]</scope>
    <source>
        <strain evidence="1 2">NRRL 28638</strain>
    </source>
</reference>
<evidence type="ECO:0008006" key="3">
    <source>
        <dbReference type="Google" id="ProtNLM"/>
    </source>
</evidence>